<evidence type="ECO:0000313" key="2">
    <source>
        <dbReference type="Proteomes" id="UP001605036"/>
    </source>
</evidence>
<gene>
    <name evidence="1" type="ORF">R1flu_006775</name>
</gene>
<dbReference type="Proteomes" id="UP001605036">
    <property type="component" value="Unassembled WGS sequence"/>
</dbReference>
<reference evidence="1 2" key="1">
    <citation type="submission" date="2024-09" db="EMBL/GenBank/DDBJ databases">
        <title>Chromosome-scale assembly of Riccia fluitans.</title>
        <authorList>
            <person name="Paukszto L."/>
            <person name="Sawicki J."/>
            <person name="Karawczyk K."/>
            <person name="Piernik-Szablinska J."/>
            <person name="Szczecinska M."/>
            <person name="Mazdziarz M."/>
        </authorList>
    </citation>
    <scope>NUCLEOTIDE SEQUENCE [LARGE SCALE GENOMIC DNA]</scope>
    <source>
        <strain evidence="1">Rf_01</strain>
        <tissue evidence="1">Aerial parts of the thallus</tissue>
    </source>
</reference>
<accession>A0ABD1YWY9</accession>
<name>A0ABD1YWY9_9MARC</name>
<dbReference type="AlphaFoldDB" id="A0ABD1YWY9"/>
<protein>
    <submittedName>
        <fullName evidence="1">Uncharacterized protein</fullName>
    </submittedName>
</protein>
<comment type="caution">
    <text evidence="1">The sequence shown here is derived from an EMBL/GenBank/DDBJ whole genome shotgun (WGS) entry which is preliminary data.</text>
</comment>
<proteinExistence type="predicted"/>
<keyword evidence="2" id="KW-1185">Reference proteome</keyword>
<dbReference type="EMBL" id="JBHFFA010000003">
    <property type="protein sequence ID" value="KAL2635296.1"/>
    <property type="molecule type" value="Genomic_DNA"/>
</dbReference>
<organism evidence="1 2">
    <name type="scientific">Riccia fluitans</name>
    <dbReference type="NCBI Taxonomy" id="41844"/>
    <lineage>
        <taxon>Eukaryota</taxon>
        <taxon>Viridiplantae</taxon>
        <taxon>Streptophyta</taxon>
        <taxon>Embryophyta</taxon>
        <taxon>Marchantiophyta</taxon>
        <taxon>Marchantiopsida</taxon>
        <taxon>Marchantiidae</taxon>
        <taxon>Marchantiales</taxon>
        <taxon>Ricciaceae</taxon>
        <taxon>Riccia</taxon>
    </lineage>
</organism>
<sequence length="140" mass="14715">MRPFVQFSRTTCGYGFSRHNASGQFGNGVVGLNTSTLQRHGSPAVLPPIRCVGSSSGEAKVDVSSAMNRREAIGFSGLAAPYSLNTNVEKASAAGSPEEEKARLCDPECGKELEDIPTSTTASGLQYKDMLSERALTGAN</sequence>
<evidence type="ECO:0000313" key="1">
    <source>
        <dbReference type="EMBL" id="KAL2635296.1"/>
    </source>
</evidence>